<feature type="transmembrane region" description="Helical" evidence="7">
    <location>
        <begin position="34"/>
        <end position="56"/>
    </location>
</feature>
<comment type="subcellular location">
    <subcellularLocation>
        <location evidence="1">Cell membrane</location>
        <topology evidence="1">Multi-pass membrane protein</topology>
    </subcellularLocation>
</comment>
<feature type="domain" description="DUF202" evidence="8">
    <location>
        <begin position="25"/>
        <end position="91"/>
    </location>
</feature>
<evidence type="ECO:0000256" key="6">
    <source>
        <dbReference type="SAM" id="MobiDB-lite"/>
    </source>
</evidence>
<keyword evidence="4 7" id="KW-1133">Transmembrane helix</keyword>
<sequence length="129" mass="13642">MTGAGAAGSENDDGEPDDEREPDYRFTLANERTFLAWLRTSLSLLAAGVAVVQLVPSFTIPGARAVTGGLLAALAVVAAASGVLRWRSVETAIRRDRPLPVQRVPWLMAAGLVVLALFGFVLIVLRGVT</sequence>
<keyword evidence="2" id="KW-1003">Cell membrane</keyword>
<evidence type="ECO:0000313" key="9">
    <source>
        <dbReference type="EMBL" id="MCD2194008.1"/>
    </source>
</evidence>
<gene>
    <name evidence="9" type="ORF">LQ327_11545</name>
</gene>
<feature type="transmembrane region" description="Helical" evidence="7">
    <location>
        <begin position="62"/>
        <end position="84"/>
    </location>
</feature>
<dbReference type="Proteomes" id="UP001199469">
    <property type="component" value="Unassembled WGS sequence"/>
</dbReference>
<evidence type="ECO:0000313" key="10">
    <source>
        <dbReference type="Proteomes" id="UP001199469"/>
    </source>
</evidence>
<evidence type="ECO:0000256" key="5">
    <source>
        <dbReference type="ARBA" id="ARBA00023136"/>
    </source>
</evidence>
<dbReference type="InterPro" id="IPR052053">
    <property type="entry name" value="IM_YidH-like"/>
</dbReference>
<evidence type="ECO:0000259" key="8">
    <source>
        <dbReference type="Pfam" id="PF02656"/>
    </source>
</evidence>
<evidence type="ECO:0000256" key="4">
    <source>
        <dbReference type="ARBA" id="ARBA00022989"/>
    </source>
</evidence>
<evidence type="ECO:0000256" key="7">
    <source>
        <dbReference type="SAM" id="Phobius"/>
    </source>
</evidence>
<name>A0ABS8P7M7_9PSEU</name>
<dbReference type="Pfam" id="PF02656">
    <property type="entry name" value="DUF202"/>
    <property type="match status" value="1"/>
</dbReference>
<keyword evidence="3 7" id="KW-0812">Transmembrane</keyword>
<evidence type="ECO:0000256" key="1">
    <source>
        <dbReference type="ARBA" id="ARBA00004651"/>
    </source>
</evidence>
<evidence type="ECO:0000256" key="3">
    <source>
        <dbReference type="ARBA" id="ARBA00022692"/>
    </source>
</evidence>
<dbReference type="PANTHER" id="PTHR34187:SF2">
    <property type="entry name" value="DUF202 DOMAIN-CONTAINING PROTEIN"/>
    <property type="match status" value="1"/>
</dbReference>
<accession>A0ABS8P7M7</accession>
<reference evidence="9 10" key="1">
    <citation type="submission" date="2021-11" db="EMBL/GenBank/DDBJ databases">
        <title>Draft genome sequence of Actinomycetospora sp. SF1 isolated from the rhizosphere soil.</title>
        <authorList>
            <person name="Duangmal K."/>
            <person name="Chantavorakit T."/>
        </authorList>
    </citation>
    <scope>NUCLEOTIDE SEQUENCE [LARGE SCALE GENOMIC DNA]</scope>
    <source>
        <strain evidence="9 10">TBRC 5722</strain>
    </source>
</reference>
<keyword evidence="5 7" id="KW-0472">Membrane</keyword>
<dbReference type="RefSeq" id="WP_230733497.1">
    <property type="nucleotide sequence ID" value="NZ_JAJNDB010000002.1"/>
</dbReference>
<dbReference type="PANTHER" id="PTHR34187">
    <property type="entry name" value="FGR18P"/>
    <property type="match status" value="1"/>
</dbReference>
<feature type="transmembrane region" description="Helical" evidence="7">
    <location>
        <begin position="104"/>
        <end position="125"/>
    </location>
</feature>
<comment type="caution">
    <text evidence="9">The sequence shown here is derived from an EMBL/GenBank/DDBJ whole genome shotgun (WGS) entry which is preliminary data.</text>
</comment>
<feature type="compositionally biased region" description="Acidic residues" evidence="6">
    <location>
        <begin position="10"/>
        <end position="21"/>
    </location>
</feature>
<evidence type="ECO:0000256" key="2">
    <source>
        <dbReference type="ARBA" id="ARBA00022475"/>
    </source>
</evidence>
<proteinExistence type="predicted"/>
<protein>
    <submittedName>
        <fullName evidence="9">DUF202 domain-containing protein</fullName>
    </submittedName>
</protein>
<dbReference type="InterPro" id="IPR003807">
    <property type="entry name" value="DUF202"/>
</dbReference>
<feature type="region of interest" description="Disordered" evidence="6">
    <location>
        <begin position="1"/>
        <end position="23"/>
    </location>
</feature>
<organism evidence="9 10">
    <name type="scientific">Actinomycetospora endophytica</name>
    <dbReference type="NCBI Taxonomy" id="2291215"/>
    <lineage>
        <taxon>Bacteria</taxon>
        <taxon>Bacillati</taxon>
        <taxon>Actinomycetota</taxon>
        <taxon>Actinomycetes</taxon>
        <taxon>Pseudonocardiales</taxon>
        <taxon>Pseudonocardiaceae</taxon>
        <taxon>Actinomycetospora</taxon>
    </lineage>
</organism>
<keyword evidence="10" id="KW-1185">Reference proteome</keyword>
<dbReference type="EMBL" id="JAJNDB010000002">
    <property type="protein sequence ID" value="MCD2194008.1"/>
    <property type="molecule type" value="Genomic_DNA"/>
</dbReference>